<keyword evidence="3" id="KW-1185">Reference proteome</keyword>
<dbReference type="InterPro" id="IPR050765">
    <property type="entry name" value="Riboflavin_Biosynth_HTPR"/>
</dbReference>
<evidence type="ECO:0000313" key="3">
    <source>
        <dbReference type="Proteomes" id="UP001236014"/>
    </source>
</evidence>
<dbReference type="KEGG" id="acab:QRX50_46060"/>
<accession>A0A9Y2IF69</accession>
<name>A0A9Y2IF69_9PSEU</name>
<protein>
    <submittedName>
        <fullName evidence="2">Dihydrofolate reductase family protein</fullName>
    </submittedName>
</protein>
<sequence length="189" mass="20723">MGRIVNATFMTLDGDITNMAAWHWDYFGEEATAAAQAQLDRSDALIMGRKTYDGFSAAWPQRAGTDPFADRMNSIDKYVVSSSLTDPQWTNSHVLGGAGGDAVAAVREVKERTDRDILQYGFGDVTRLLLANGLLDELRVWLHPVLSGAAKSDELLYRDTDKTNFEFNGSEVHSTGMVILSYVPANAAQ</sequence>
<dbReference type="PANTHER" id="PTHR38011">
    <property type="entry name" value="DIHYDROFOLATE REDUCTASE FAMILY PROTEIN (AFU_ORTHOLOGUE AFUA_8G06820)"/>
    <property type="match status" value="1"/>
</dbReference>
<dbReference type="PANTHER" id="PTHR38011:SF2">
    <property type="entry name" value="BIFUNCTIONAL DEAMINASE-REDUCTASE DOMAIN PROTEIN"/>
    <property type="match status" value="1"/>
</dbReference>
<dbReference type="Proteomes" id="UP001236014">
    <property type="component" value="Chromosome"/>
</dbReference>
<dbReference type="Pfam" id="PF01872">
    <property type="entry name" value="RibD_C"/>
    <property type="match status" value="1"/>
</dbReference>
<dbReference type="InterPro" id="IPR024072">
    <property type="entry name" value="DHFR-like_dom_sf"/>
</dbReference>
<organism evidence="2 3">
    <name type="scientific">Amycolatopsis carbonis</name>
    <dbReference type="NCBI Taxonomy" id="715471"/>
    <lineage>
        <taxon>Bacteria</taxon>
        <taxon>Bacillati</taxon>
        <taxon>Actinomycetota</taxon>
        <taxon>Actinomycetes</taxon>
        <taxon>Pseudonocardiales</taxon>
        <taxon>Pseudonocardiaceae</taxon>
        <taxon>Amycolatopsis</taxon>
    </lineage>
</organism>
<reference evidence="2 3" key="1">
    <citation type="submission" date="2023-06" db="EMBL/GenBank/DDBJ databases">
        <authorList>
            <person name="Oyuntsetseg B."/>
            <person name="Kim S.B."/>
        </authorList>
    </citation>
    <scope>NUCLEOTIDE SEQUENCE [LARGE SCALE GENOMIC DNA]</scope>
    <source>
        <strain evidence="2 3">2-15</strain>
    </source>
</reference>
<dbReference type="Gene3D" id="3.40.430.10">
    <property type="entry name" value="Dihydrofolate Reductase, subunit A"/>
    <property type="match status" value="1"/>
</dbReference>
<dbReference type="GO" id="GO:0008703">
    <property type="term" value="F:5-amino-6-(5-phosphoribosylamino)uracil reductase activity"/>
    <property type="evidence" value="ECO:0007669"/>
    <property type="project" value="InterPro"/>
</dbReference>
<dbReference type="InterPro" id="IPR002734">
    <property type="entry name" value="RibDG_C"/>
</dbReference>
<feature type="domain" description="Bacterial bifunctional deaminase-reductase C-terminal" evidence="1">
    <location>
        <begin position="7"/>
        <end position="178"/>
    </location>
</feature>
<evidence type="ECO:0000259" key="1">
    <source>
        <dbReference type="Pfam" id="PF01872"/>
    </source>
</evidence>
<evidence type="ECO:0000313" key="2">
    <source>
        <dbReference type="EMBL" id="WIX78632.1"/>
    </source>
</evidence>
<dbReference type="GO" id="GO:0009231">
    <property type="term" value="P:riboflavin biosynthetic process"/>
    <property type="evidence" value="ECO:0007669"/>
    <property type="project" value="InterPro"/>
</dbReference>
<gene>
    <name evidence="2" type="ORF">QRX50_46060</name>
</gene>
<dbReference type="AlphaFoldDB" id="A0A9Y2IF69"/>
<dbReference type="RefSeq" id="WP_285969340.1">
    <property type="nucleotide sequence ID" value="NZ_CP127294.1"/>
</dbReference>
<dbReference type="EMBL" id="CP127294">
    <property type="protein sequence ID" value="WIX78632.1"/>
    <property type="molecule type" value="Genomic_DNA"/>
</dbReference>
<dbReference type="SUPFAM" id="SSF53597">
    <property type="entry name" value="Dihydrofolate reductase-like"/>
    <property type="match status" value="1"/>
</dbReference>
<proteinExistence type="predicted"/>